<accession>A0A1T0CRX6</accession>
<keyword evidence="4" id="KW-1185">Reference proteome</keyword>
<dbReference type="PANTHER" id="PTHR11820:SF7">
    <property type="entry name" value="ACYLPYRUVASE FAHD1, MITOCHONDRIAL"/>
    <property type="match status" value="1"/>
</dbReference>
<dbReference type="SUPFAM" id="SSF56529">
    <property type="entry name" value="FAH"/>
    <property type="match status" value="1"/>
</dbReference>
<keyword evidence="3" id="KW-0378">Hydrolase</keyword>
<dbReference type="InterPro" id="IPR011234">
    <property type="entry name" value="Fumarylacetoacetase-like_C"/>
</dbReference>
<feature type="domain" description="Fumarylacetoacetase-like C-terminal" evidence="2">
    <location>
        <begin position="17"/>
        <end position="201"/>
    </location>
</feature>
<dbReference type="Pfam" id="PF01557">
    <property type="entry name" value="FAA_hydrolase"/>
    <property type="match status" value="1"/>
</dbReference>
<comment type="caution">
    <text evidence="3">The sequence shown here is derived from an EMBL/GenBank/DDBJ whole genome shotgun (WGS) entry which is preliminary data.</text>
</comment>
<dbReference type="STRING" id="470453.B0680_03060"/>
<dbReference type="Proteomes" id="UP000189800">
    <property type="component" value="Unassembled WGS sequence"/>
</dbReference>
<evidence type="ECO:0000259" key="2">
    <source>
        <dbReference type="Pfam" id="PF01557"/>
    </source>
</evidence>
<dbReference type="Gene3D" id="3.90.850.10">
    <property type="entry name" value="Fumarylacetoacetase-like, C-terminal domain"/>
    <property type="match status" value="1"/>
</dbReference>
<keyword evidence="1" id="KW-0479">Metal-binding</keyword>
<dbReference type="RefSeq" id="WP_078253583.1">
    <property type="nucleotide sequence ID" value="NZ_MUYU01000007.1"/>
</dbReference>
<dbReference type="EMBL" id="MUYU01000007">
    <property type="protein sequence ID" value="OOS25096.1"/>
    <property type="molecule type" value="Genomic_DNA"/>
</dbReference>
<name>A0A1T0CRX6_9GAMM</name>
<reference evidence="3 4" key="1">
    <citation type="submission" date="2017-02" db="EMBL/GenBank/DDBJ databases">
        <title>Draft genome sequence of Moraxella pluranimalium CCUG 54913T type strain.</title>
        <authorList>
            <person name="Salva-Serra F."/>
            <person name="Engstrom-Jakobsson H."/>
            <person name="Thorell K."/>
            <person name="Jaen-Luchoro D."/>
            <person name="Gonzales-Siles L."/>
            <person name="Karlsson R."/>
            <person name="Yazdan S."/>
            <person name="Boulund F."/>
            <person name="Johnning A."/>
            <person name="Engstrand L."/>
            <person name="Kristiansson E."/>
            <person name="Moore E."/>
        </authorList>
    </citation>
    <scope>NUCLEOTIDE SEQUENCE [LARGE SCALE GENOMIC DNA]</scope>
    <source>
        <strain evidence="3 4">CCUG 54913</strain>
    </source>
</reference>
<evidence type="ECO:0000313" key="4">
    <source>
        <dbReference type="Proteomes" id="UP000189800"/>
    </source>
</evidence>
<protein>
    <submittedName>
        <fullName evidence="3">Fumarylacetoacetate hydrolase</fullName>
    </submittedName>
</protein>
<dbReference type="PANTHER" id="PTHR11820">
    <property type="entry name" value="ACYLPYRUVASE"/>
    <property type="match status" value="1"/>
</dbReference>
<gene>
    <name evidence="3" type="ORF">B0680_03060</name>
</gene>
<sequence length="211" mass="23015">MKSVIFKDGSHAPLGNIYCIGRSYAEHISELGNTPTGEPVVFMKPTTALTQDNTLTLPSFSDNIHHEVELVLYIGQDVADDTNIDLSIITGYGVGLDLTARDVQANLKAKGLPWTLAKGFRDGAWLSPLTHGTPPAVSTLFLSVNDEVRQHDTTDKMLFDCLYQLQYLHRHFGLRQGDLIYTGTPKGVGKLVAGDALVAKLDDDAYVISIT</sequence>
<dbReference type="OrthoDB" id="9805307at2"/>
<dbReference type="AlphaFoldDB" id="A0A1T0CRX6"/>
<evidence type="ECO:0000256" key="1">
    <source>
        <dbReference type="ARBA" id="ARBA00022723"/>
    </source>
</evidence>
<dbReference type="GO" id="GO:0018773">
    <property type="term" value="F:acetylpyruvate hydrolase activity"/>
    <property type="evidence" value="ECO:0007669"/>
    <property type="project" value="TreeGrafter"/>
</dbReference>
<evidence type="ECO:0000313" key="3">
    <source>
        <dbReference type="EMBL" id="OOS25096.1"/>
    </source>
</evidence>
<dbReference type="GO" id="GO:0046872">
    <property type="term" value="F:metal ion binding"/>
    <property type="evidence" value="ECO:0007669"/>
    <property type="project" value="UniProtKB-KW"/>
</dbReference>
<proteinExistence type="predicted"/>
<dbReference type="InterPro" id="IPR036663">
    <property type="entry name" value="Fumarylacetoacetase_C_sf"/>
</dbReference>
<organism evidence="3 4">
    <name type="scientific">Moraxella pluranimalium</name>
    <dbReference type="NCBI Taxonomy" id="470453"/>
    <lineage>
        <taxon>Bacteria</taxon>
        <taxon>Pseudomonadati</taxon>
        <taxon>Pseudomonadota</taxon>
        <taxon>Gammaproteobacteria</taxon>
        <taxon>Moraxellales</taxon>
        <taxon>Moraxellaceae</taxon>
        <taxon>Moraxella</taxon>
    </lineage>
</organism>